<dbReference type="GO" id="GO:0005886">
    <property type="term" value="C:plasma membrane"/>
    <property type="evidence" value="ECO:0007669"/>
    <property type="project" value="UniProtKB-SubCell"/>
</dbReference>
<keyword evidence="10" id="KW-1185">Reference proteome</keyword>
<feature type="transmembrane region" description="Helical" evidence="7">
    <location>
        <begin position="138"/>
        <end position="161"/>
    </location>
</feature>
<keyword evidence="2" id="KW-1003">Cell membrane</keyword>
<feature type="region of interest" description="Disordered" evidence="6">
    <location>
        <begin position="404"/>
        <end position="430"/>
    </location>
</feature>
<comment type="caution">
    <text evidence="9">The sequence shown here is derived from an EMBL/GenBank/DDBJ whole genome shotgun (WGS) entry which is preliminary data.</text>
</comment>
<sequence>MSFTSFADGTRWSDVYTAATCAFLAGTAMFTADFALTLRLQTDGYGGFAIAALIICATLPLVVLSPLTGRMADRFDSRALMASSGLLQAASIVAMAFTDNLIALYALVILNACGTAVNQPVVSALVPLMTRREDLPHAVAMVQTGTLVGLAAGPAAAGFVIGAHSAAAALMLAAGCALLRVLFCLDIRTRRGGIRRDLAAKAAAAGTAWRLRGDRLLTAMVFGLSAVIAAMCAVNVLSVFLVREVYGASEGMYGLIKACWTLGMVAGAWIAAAVIRRLDRDVQLAWLLMACLAGVGLVCFGQGLPMFTVLLMVPLNLIGGIFNAGENSALGIAVARRVPEAFRGRANAAVNGRVNGATLLGFLLGGAMSAVMDVQTAFLAVGLVSILIVLACLPLIRRAARADESGADESGAGGNGTAGSGTGAAASAPAAKRTLAGAAALPPSPPRGW</sequence>
<feature type="transmembrane region" description="Helical" evidence="7">
    <location>
        <begin position="44"/>
        <end position="67"/>
    </location>
</feature>
<feature type="domain" description="Major facilitator superfamily (MFS) profile" evidence="8">
    <location>
        <begin position="1"/>
        <end position="400"/>
    </location>
</feature>
<organism evidence="9 10">
    <name type="scientific">Glycomyces terrestris</name>
    <dbReference type="NCBI Taxonomy" id="2493553"/>
    <lineage>
        <taxon>Bacteria</taxon>
        <taxon>Bacillati</taxon>
        <taxon>Actinomycetota</taxon>
        <taxon>Actinomycetes</taxon>
        <taxon>Glycomycetales</taxon>
        <taxon>Glycomycetaceae</taxon>
        <taxon>Glycomyces</taxon>
    </lineage>
</organism>
<feature type="transmembrane region" description="Helical" evidence="7">
    <location>
        <begin position="284"/>
        <end position="304"/>
    </location>
</feature>
<dbReference type="SUPFAM" id="SSF103473">
    <property type="entry name" value="MFS general substrate transporter"/>
    <property type="match status" value="1"/>
</dbReference>
<dbReference type="CDD" id="cd06173">
    <property type="entry name" value="MFS_MefA_like"/>
    <property type="match status" value="1"/>
</dbReference>
<feature type="transmembrane region" description="Helical" evidence="7">
    <location>
        <begin position="254"/>
        <end position="275"/>
    </location>
</feature>
<evidence type="ECO:0000256" key="7">
    <source>
        <dbReference type="SAM" id="Phobius"/>
    </source>
</evidence>
<dbReference type="RefSeq" id="WP_125248082.1">
    <property type="nucleotide sequence ID" value="NZ_RSEB01000003.1"/>
</dbReference>
<proteinExistence type="predicted"/>
<comment type="subcellular location">
    <subcellularLocation>
        <location evidence="1">Cell membrane</location>
        <topology evidence="1">Multi-pass membrane protein</topology>
    </subcellularLocation>
</comment>
<feature type="transmembrane region" description="Helical" evidence="7">
    <location>
        <begin position="216"/>
        <end position="242"/>
    </location>
</feature>
<evidence type="ECO:0000256" key="4">
    <source>
        <dbReference type="ARBA" id="ARBA00022989"/>
    </source>
</evidence>
<dbReference type="OrthoDB" id="5178159at2"/>
<reference evidence="9 10" key="1">
    <citation type="submission" date="2018-12" db="EMBL/GenBank/DDBJ databases">
        <title>Glycomyces sp. YIM 121974 draft genome.</title>
        <authorList>
            <person name="Li Q."/>
        </authorList>
    </citation>
    <scope>NUCLEOTIDE SEQUENCE [LARGE SCALE GENOMIC DNA]</scope>
    <source>
        <strain evidence="9 10">YIM 121974</strain>
    </source>
</reference>
<gene>
    <name evidence="9" type="ORF">EIW28_12790</name>
</gene>
<feature type="transmembrane region" description="Helical" evidence="7">
    <location>
        <begin position="12"/>
        <end position="32"/>
    </location>
</feature>
<dbReference type="EMBL" id="RSEB01000003">
    <property type="protein sequence ID" value="RRR99571.1"/>
    <property type="molecule type" value="Genomic_DNA"/>
</dbReference>
<accession>A0A426UYC5</accession>
<evidence type="ECO:0000256" key="3">
    <source>
        <dbReference type="ARBA" id="ARBA00022692"/>
    </source>
</evidence>
<evidence type="ECO:0000256" key="5">
    <source>
        <dbReference type="ARBA" id="ARBA00023136"/>
    </source>
</evidence>
<evidence type="ECO:0000313" key="9">
    <source>
        <dbReference type="EMBL" id="RRR99571.1"/>
    </source>
</evidence>
<dbReference type="PANTHER" id="PTHR23513">
    <property type="entry name" value="INTEGRAL MEMBRANE EFFLUX PROTEIN-RELATED"/>
    <property type="match status" value="1"/>
</dbReference>
<protein>
    <submittedName>
        <fullName evidence="9">MFS transporter</fullName>
    </submittedName>
</protein>
<name>A0A426UYC5_9ACTN</name>
<evidence type="ECO:0000313" key="10">
    <source>
        <dbReference type="Proteomes" id="UP000277256"/>
    </source>
</evidence>
<feature type="transmembrane region" description="Helical" evidence="7">
    <location>
        <begin position="310"/>
        <end position="334"/>
    </location>
</feature>
<dbReference type="InterPro" id="IPR036259">
    <property type="entry name" value="MFS_trans_sf"/>
</dbReference>
<feature type="transmembrane region" description="Helical" evidence="7">
    <location>
        <begin position="79"/>
        <end position="97"/>
    </location>
</feature>
<feature type="transmembrane region" description="Helical" evidence="7">
    <location>
        <begin position="354"/>
        <end position="371"/>
    </location>
</feature>
<dbReference type="InterPro" id="IPR011701">
    <property type="entry name" value="MFS"/>
</dbReference>
<keyword evidence="3 7" id="KW-0812">Transmembrane</keyword>
<feature type="compositionally biased region" description="Gly residues" evidence="6">
    <location>
        <begin position="411"/>
        <end position="422"/>
    </location>
</feature>
<dbReference type="InterPro" id="IPR020846">
    <property type="entry name" value="MFS_dom"/>
</dbReference>
<feature type="transmembrane region" description="Helical" evidence="7">
    <location>
        <begin position="167"/>
        <end position="187"/>
    </location>
</feature>
<dbReference type="PANTHER" id="PTHR23513:SF6">
    <property type="entry name" value="MAJOR FACILITATOR SUPERFAMILY ASSOCIATED DOMAIN-CONTAINING PROTEIN"/>
    <property type="match status" value="1"/>
</dbReference>
<evidence type="ECO:0000256" key="6">
    <source>
        <dbReference type="SAM" id="MobiDB-lite"/>
    </source>
</evidence>
<evidence type="ECO:0000256" key="1">
    <source>
        <dbReference type="ARBA" id="ARBA00004651"/>
    </source>
</evidence>
<dbReference type="Proteomes" id="UP000277256">
    <property type="component" value="Unassembled WGS sequence"/>
</dbReference>
<keyword evidence="4 7" id="KW-1133">Transmembrane helix</keyword>
<dbReference type="PROSITE" id="PS50850">
    <property type="entry name" value="MFS"/>
    <property type="match status" value="1"/>
</dbReference>
<dbReference type="Pfam" id="PF07690">
    <property type="entry name" value="MFS_1"/>
    <property type="match status" value="1"/>
</dbReference>
<evidence type="ECO:0000259" key="8">
    <source>
        <dbReference type="PROSITE" id="PS50850"/>
    </source>
</evidence>
<evidence type="ECO:0000256" key="2">
    <source>
        <dbReference type="ARBA" id="ARBA00022475"/>
    </source>
</evidence>
<dbReference type="Gene3D" id="1.20.1250.20">
    <property type="entry name" value="MFS general substrate transporter like domains"/>
    <property type="match status" value="2"/>
</dbReference>
<dbReference type="GO" id="GO:0022857">
    <property type="term" value="F:transmembrane transporter activity"/>
    <property type="evidence" value="ECO:0007669"/>
    <property type="project" value="InterPro"/>
</dbReference>
<feature type="transmembrane region" description="Helical" evidence="7">
    <location>
        <begin position="377"/>
        <end position="396"/>
    </location>
</feature>
<keyword evidence="5 7" id="KW-0472">Membrane</keyword>
<dbReference type="AlphaFoldDB" id="A0A426UYC5"/>